<evidence type="ECO:0000256" key="2">
    <source>
        <dbReference type="ARBA" id="ARBA00023125"/>
    </source>
</evidence>
<organism evidence="5 6">
    <name type="scientific">Vagococcus salmoninarum</name>
    <dbReference type="NCBI Taxonomy" id="2739"/>
    <lineage>
        <taxon>Bacteria</taxon>
        <taxon>Bacillati</taxon>
        <taxon>Bacillota</taxon>
        <taxon>Bacilli</taxon>
        <taxon>Lactobacillales</taxon>
        <taxon>Enterococcaceae</taxon>
        <taxon>Vagococcus</taxon>
    </lineage>
</organism>
<dbReference type="GO" id="GO:0003677">
    <property type="term" value="F:DNA binding"/>
    <property type="evidence" value="ECO:0007669"/>
    <property type="project" value="UniProtKB-KW"/>
</dbReference>
<accession>A0A429ZD27</accession>
<dbReference type="InterPro" id="IPR014036">
    <property type="entry name" value="DeoR-like_C"/>
</dbReference>
<evidence type="ECO:0000259" key="4">
    <source>
        <dbReference type="PROSITE" id="PS51000"/>
    </source>
</evidence>
<dbReference type="PROSITE" id="PS00894">
    <property type="entry name" value="HTH_DEOR_1"/>
    <property type="match status" value="1"/>
</dbReference>
<keyword evidence="1" id="KW-0805">Transcription regulation</keyword>
<dbReference type="Gene3D" id="1.10.10.10">
    <property type="entry name" value="Winged helix-like DNA-binding domain superfamily/Winged helix DNA-binding domain"/>
    <property type="match status" value="1"/>
</dbReference>
<dbReference type="InterPro" id="IPR050313">
    <property type="entry name" value="Carb_Metab_HTH_regulators"/>
</dbReference>
<dbReference type="InterPro" id="IPR001034">
    <property type="entry name" value="DeoR_HTH"/>
</dbReference>
<dbReference type="SMART" id="SM00420">
    <property type="entry name" value="HTH_DEOR"/>
    <property type="match status" value="1"/>
</dbReference>
<dbReference type="GO" id="GO:0003700">
    <property type="term" value="F:DNA-binding transcription factor activity"/>
    <property type="evidence" value="ECO:0007669"/>
    <property type="project" value="InterPro"/>
</dbReference>
<dbReference type="RefSeq" id="WP_126782245.1">
    <property type="nucleotide sequence ID" value="NZ_NGJU01000028.1"/>
</dbReference>
<name>A0A429ZD27_9ENTE</name>
<evidence type="ECO:0000313" key="6">
    <source>
        <dbReference type="Proteomes" id="UP000287239"/>
    </source>
</evidence>
<dbReference type="EMBL" id="NGJU01000028">
    <property type="protein sequence ID" value="RST91583.1"/>
    <property type="molecule type" value="Genomic_DNA"/>
</dbReference>
<dbReference type="SUPFAM" id="SSF100950">
    <property type="entry name" value="NagB/RpiA/CoA transferase-like"/>
    <property type="match status" value="1"/>
</dbReference>
<reference evidence="5 6" key="1">
    <citation type="submission" date="2017-05" db="EMBL/GenBank/DDBJ databases">
        <title>Vagococcus spp. assemblies.</title>
        <authorList>
            <person name="Gulvik C.A."/>
        </authorList>
    </citation>
    <scope>NUCLEOTIDE SEQUENCE [LARGE SCALE GENOMIC DNA]</scope>
    <source>
        <strain evidence="5 6">NCFB 2777</strain>
    </source>
</reference>
<evidence type="ECO:0000256" key="1">
    <source>
        <dbReference type="ARBA" id="ARBA00023015"/>
    </source>
</evidence>
<dbReference type="PANTHER" id="PTHR30363">
    <property type="entry name" value="HTH-TYPE TRANSCRIPTIONAL REGULATOR SRLR-RELATED"/>
    <property type="match status" value="1"/>
</dbReference>
<proteinExistence type="predicted"/>
<keyword evidence="3" id="KW-0804">Transcription</keyword>
<comment type="caution">
    <text evidence="5">The sequence shown here is derived from an EMBL/GenBank/DDBJ whole genome shotgun (WGS) entry which is preliminary data.</text>
</comment>
<evidence type="ECO:0000313" key="5">
    <source>
        <dbReference type="EMBL" id="RST91583.1"/>
    </source>
</evidence>
<dbReference type="PRINTS" id="PR00037">
    <property type="entry name" value="HTHLACR"/>
</dbReference>
<dbReference type="Pfam" id="PF00455">
    <property type="entry name" value="DeoRC"/>
    <property type="match status" value="1"/>
</dbReference>
<dbReference type="OrthoDB" id="9798651at2"/>
<dbReference type="InterPro" id="IPR036388">
    <property type="entry name" value="WH-like_DNA-bd_sf"/>
</dbReference>
<feature type="domain" description="HTH deoR-type" evidence="4">
    <location>
        <begin position="3"/>
        <end position="58"/>
    </location>
</feature>
<keyword evidence="6" id="KW-1185">Reference proteome</keyword>
<dbReference type="Pfam" id="PF08220">
    <property type="entry name" value="HTH_DeoR"/>
    <property type="match status" value="1"/>
</dbReference>
<dbReference type="Gene3D" id="3.40.50.1360">
    <property type="match status" value="1"/>
</dbReference>
<protein>
    <submittedName>
        <fullName evidence="5">DeoR family transcriptional regulator</fullName>
    </submittedName>
</protein>
<evidence type="ECO:0000256" key="3">
    <source>
        <dbReference type="ARBA" id="ARBA00023163"/>
    </source>
</evidence>
<dbReference type="InterPro" id="IPR036390">
    <property type="entry name" value="WH_DNA-bd_sf"/>
</dbReference>
<keyword evidence="2" id="KW-0238">DNA-binding</keyword>
<sequence>MLKAERHTRIIELLATETFMSVTKLSQLIDVSDMTIRRDLQELESQKKLIRLYGGAQKLTIKDSEATTEEKIIRHIKEKEYIGQLMNTLINDNDVVYLGAGTTIFYALPAIKKRNLLIVTNSLITFNYLIKTTDYQILLTGGEFLPTTKEFIGSHAESLFTNLNIDISFAATNGIYNDNVTTATAHEGEIQRAAFRSSKQKVIVADSTKFNTSDTYTFCKISELDFLITDDQMEENIFCHYSQFGHLIN</sequence>
<dbReference type="SUPFAM" id="SSF46785">
    <property type="entry name" value="Winged helix' DNA-binding domain"/>
    <property type="match status" value="1"/>
</dbReference>
<dbReference type="PROSITE" id="PS51000">
    <property type="entry name" value="HTH_DEOR_2"/>
    <property type="match status" value="1"/>
</dbReference>
<gene>
    <name evidence="5" type="ORF">CBF35_14050</name>
</gene>
<dbReference type="Proteomes" id="UP000287239">
    <property type="component" value="Unassembled WGS sequence"/>
</dbReference>
<dbReference type="PANTHER" id="PTHR30363:SF44">
    <property type="entry name" value="AGA OPERON TRANSCRIPTIONAL REPRESSOR-RELATED"/>
    <property type="match status" value="1"/>
</dbReference>
<dbReference type="SMART" id="SM01134">
    <property type="entry name" value="DeoRC"/>
    <property type="match status" value="1"/>
</dbReference>
<dbReference type="InterPro" id="IPR037171">
    <property type="entry name" value="NagB/RpiA_transferase-like"/>
</dbReference>
<dbReference type="GeneID" id="98569468"/>
<dbReference type="AlphaFoldDB" id="A0A429ZD27"/>
<dbReference type="InterPro" id="IPR018356">
    <property type="entry name" value="Tscrpt_reg_HTH_DeoR_CS"/>
</dbReference>